<sequence>DTFLEIDAGDSLIYTATLADDNHLPAWLYFNASNRSFVGTPLNEDVGMISVKLSATDQSLATVYDIFTITIHNTNDAPTLENEIPDQVAYEASVFDFTFDENHLKILI</sequence>
<evidence type="ECO:0000313" key="3">
    <source>
        <dbReference type="Proteomes" id="UP000189670"/>
    </source>
</evidence>
<dbReference type="SMART" id="SM00736">
    <property type="entry name" value="CADG"/>
    <property type="match status" value="1"/>
</dbReference>
<feature type="non-terminal residue" evidence="2">
    <location>
        <position position="1"/>
    </location>
</feature>
<dbReference type="SUPFAM" id="SSF49313">
    <property type="entry name" value="Cadherin-like"/>
    <property type="match status" value="1"/>
</dbReference>
<comment type="caution">
    <text evidence="2">The sequence shown here is derived from an EMBL/GenBank/DDBJ whole genome shotgun (WGS) entry which is preliminary data.</text>
</comment>
<dbReference type="InterPro" id="IPR006644">
    <property type="entry name" value="Cadg"/>
</dbReference>
<dbReference type="GO" id="GO:0005509">
    <property type="term" value="F:calcium ion binding"/>
    <property type="evidence" value="ECO:0007669"/>
    <property type="project" value="InterPro"/>
</dbReference>
<evidence type="ECO:0000313" key="2">
    <source>
        <dbReference type="EMBL" id="ETR67965.1"/>
    </source>
</evidence>
<protein>
    <recommendedName>
        <fullName evidence="1">Dystroglycan-type cadherin-like domain-containing protein</fullName>
    </recommendedName>
</protein>
<name>A0A1V1NZN7_9BACT</name>
<dbReference type="InterPro" id="IPR015919">
    <property type="entry name" value="Cadherin-like_sf"/>
</dbReference>
<gene>
    <name evidence="2" type="ORF">OMM_11023</name>
</gene>
<evidence type="ECO:0000259" key="1">
    <source>
        <dbReference type="SMART" id="SM00736"/>
    </source>
</evidence>
<reference evidence="3" key="1">
    <citation type="submission" date="2012-11" db="EMBL/GenBank/DDBJ databases">
        <authorList>
            <person name="Lucero-Rivera Y.E."/>
            <person name="Tovar-Ramirez D."/>
        </authorList>
    </citation>
    <scope>NUCLEOTIDE SEQUENCE [LARGE SCALE GENOMIC DNA]</scope>
    <source>
        <strain evidence="3">Araruama</strain>
    </source>
</reference>
<proteinExistence type="predicted"/>
<dbReference type="EMBL" id="ATBP01001140">
    <property type="protein sequence ID" value="ETR67965.1"/>
    <property type="molecule type" value="Genomic_DNA"/>
</dbReference>
<dbReference type="Pfam" id="PF05345">
    <property type="entry name" value="He_PIG"/>
    <property type="match status" value="1"/>
</dbReference>
<accession>A0A1V1NZN7</accession>
<dbReference type="InterPro" id="IPR013783">
    <property type="entry name" value="Ig-like_fold"/>
</dbReference>
<dbReference type="AlphaFoldDB" id="A0A1V1NZN7"/>
<dbReference type="GO" id="GO:0016020">
    <property type="term" value="C:membrane"/>
    <property type="evidence" value="ECO:0007669"/>
    <property type="project" value="InterPro"/>
</dbReference>
<organism evidence="2 3">
    <name type="scientific">Candidatus Magnetoglobus multicellularis str. Araruama</name>
    <dbReference type="NCBI Taxonomy" id="890399"/>
    <lineage>
        <taxon>Bacteria</taxon>
        <taxon>Pseudomonadati</taxon>
        <taxon>Thermodesulfobacteriota</taxon>
        <taxon>Desulfobacteria</taxon>
        <taxon>Desulfobacterales</taxon>
        <taxon>Desulfobacteraceae</taxon>
        <taxon>Candidatus Magnetoglobus</taxon>
    </lineage>
</organism>
<dbReference type="Proteomes" id="UP000189670">
    <property type="component" value="Unassembled WGS sequence"/>
</dbReference>
<feature type="domain" description="Dystroglycan-type cadherin-like" evidence="1">
    <location>
        <begin position="1"/>
        <end position="78"/>
    </location>
</feature>
<dbReference type="Gene3D" id="2.60.40.10">
    <property type="entry name" value="Immunoglobulins"/>
    <property type="match status" value="1"/>
</dbReference>